<organism evidence="1 2">
    <name type="scientific">Streptomyces olindensis</name>
    <dbReference type="NCBI Taxonomy" id="358823"/>
    <lineage>
        <taxon>Bacteria</taxon>
        <taxon>Bacillati</taxon>
        <taxon>Actinomycetota</taxon>
        <taxon>Actinomycetes</taxon>
        <taxon>Kitasatosporales</taxon>
        <taxon>Streptomycetaceae</taxon>
        <taxon>Streptomyces</taxon>
    </lineage>
</organism>
<keyword evidence="2" id="KW-1185">Reference proteome</keyword>
<evidence type="ECO:0008006" key="3">
    <source>
        <dbReference type="Google" id="ProtNLM"/>
    </source>
</evidence>
<comment type="caution">
    <text evidence="1">The sequence shown here is derived from an EMBL/GenBank/DDBJ whole genome shotgun (WGS) entry which is preliminary data.</text>
</comment>
<dbReference type="EMBL" id="JBEYBN010000048">
    <property type="protein sequence ID" value="MEU2270266.1"/>
    <property type="molecule type" value="Genomic_DNA"/>
</dbReference>
<reference evidence="1 2" key="1">
    <citation type="submission" date="2024-06" db="EMBL/GenBank/DDBJ databases">
        <title>The Natural Products Discovery Center: Release of the First 8490 Sequenced Strains for Exploring Actinobacteria Biosynthetic Diversity.</title>
        <authorList>
            <person name="Kalkreuter E."/>
            <person name="Kautsar S.A."/>
            <person name="Yang D."/>
            <person name="Bader C.D."/>
            <person name="Teijaro C.N."/>
            <person name="Fluegel L."/>
            <person name="Davis C.M."/>
            <person name="Simpson J.R."/>
            <person name="Lauterbach L."/>
            <person name="Steele A.D."/>
            <person name="Gui C."/>
            <person name="Meng S."/>
            <person name="Li G."/>
            <person name="Viehrig K."/>
            <person name="Ye F."/>
            <person name="Su P."/>
            <person name="Kiefer A.F."/>
            <person name="Nichols A."/>
            <person name="Cepeda A.J."/>
            <person name="Yan W."/>
            <person name="Fan B."/>
            <person name="Jiang Y."/>
            <person name="Adhikari A."/>
            <person name="Zheng C.-J."/>
            <person name="Schuster L."/>
            <person name="Cowan T.M."/>
            <person name="Smanski M.J."/>
            <person name="Chevrette M.G."/>
            <person name="De Carvalho L.P.S."/>
            <person name="Shen B."/>
        </authorList>
    </citation>
    <scope>NUCLEOTIDE SEQUENCE [LARGE SCALE GENOMIC DNA]</scope>
    <source>
        <strain evidence="1 2">NPDC019583</strain>
    </source>
</reference>
<name>A0ABV2Y1X2_9ACTN</name>
<protein>
    <recommendedName>
        <fullName evidence="3">Transcriptional regulator</fullName>
    </recommendedName>
</protein>
<sequence length="83" mass="8882">MPATAVQRTLTTGLPQDPIKHPAAFLAHRLTTLLPPPLPTAPPIAAAVPRPHPLQTCDGCDRAFRAARPGRCRDCRTGERKAA</sequence>
<gene>
    <name evidence="1" type="ORF">ABZ568_28445</name>
</gene>
<dbReference type="Proteomes" id="UP001550603">
    <property type="component" value="Unassembled WGS sequence"/>
</dbReference>
<evidence type="ECO:0000313" key="2">
    <source>
        <dbReference type="Proteomes" id="UP001550603"/>
    </source>
</evidence>
<proteinExistence type="predicted"/>
<dbReference type="RefSeq" id="WP_359791553.1">
    <property type="nucleotide sequence ID" value="NZ_JBEYBN010000048.1"/>
</dbReference>
<accession>A0ABV2Y1X2</accession>
<evidence type="ECO:0000313" key="1">
    <source>
        <dbReference type="EMBL" id="MEU2270266.1"/>
    </source>
</evidence>